<sequence>MKDDGQHNRYAMYPAYDELVDELALGFGLITNTEQGISRARSWAHKQGIYARLPHPKNHGLRERLVHLMAGRDDELARKLTSYLNGIETVLAELRSEPLFSRTTYPVGMKHFLSEWVLPQFAWLLREVQSRYGPTTPLFHFPDLLQDISEGNLDLAAHARKRVRAQLREVAKVRKPTEFSRTLSKLDTRSVKKLKTVDDELKALEIEIEASAEDLACVRAAYVAGTAFIRFFSRWSEFEDVDPAVRAFQRCYTLIERWKRGVPPASERQFVDNQFLVFDAMMQVDTPSALRKYP</sequence>
<dbReference type="InParanoid" id="B9TD99"/>
<evidence type="ECO:0000256" key="1">
    <source>
        <dbReference type="SAM" id="Coils"/>
    </source>
</evidence>
<name>B9TD99_RICCO</name>
<evidence type="ECO:0000313" key="3">
    <source>
        <dbReference type="Proteomes" id="UP000008311"/>
    </source>
</evidence>
<accession>B9TD99</accession>
<dbReference type="Proteomes" id="UP000008311">
    <property type="component" value="Unassembled WGS sequence"/>
</dbReference>
<keyword evidence="3" id="KW-1185">Reference proteome</keyword>
<evidence type="ECO:0000313" key="2">
    <source>
        <dbReference type="EMBL" id="EEF26166.1"/>
    </source>
</evidence>
<proteinExistence type="predicted"/>
<protein>
    <submittedName>
        <fullName evidence="2">Uncharacterized protein</fullName>
    </submittedName>
</protein>
<dbReference type="AlphaFoldDB" id="B9TD99"/>
<keyword evidence="1" id="KW-0175">Coiled coil</keyword>
<feature type="coiled-coil region" evidence="1">
    <location>
        <begin position="194"/>
        <end position="221"/>
    </location>
</feature>
<dbReference type="EMBL" id="EQ978024">
    <property type="protein sequence ID" value="EEF26166.1"/>
    <property type="molecule type" value="Genomic_DNA"/>
</dbReference>
<reference evidence="3" key="1">
    <citation type="journal article" date="2010" name="Nat. Biotechnol.">
        <title>Draft genome sequence of the oilseed species Ricinus communis.</title>
        <authorList>
            <person name="Chan A.P."/>
            <person name="Crabtree J."/>
            <person name="Zhao Q."/>
            <person name="Lorenzi H."/>
            <person name="Orvis J."/>
            <person name="Puiu D."/>
            <person name="Melake-Berhan A."/>
            <person name="Jones K.M."/>
            <person name="Redman J."/>
            <person name="Chen G."/>
            <person name="Cahoon E.B."/>
            <person name="Gedil M."/>
            <person name="Stanke M."/>
            <person name="Haas B.J."/>
            <person name="Wortman J.R."/>
            <person name="Fraser-Liggett C.M."/>
            <person name="Ravel J."/>
            <person name="Rabinowicz P.D."/>
        </authorList>
    </citation>
    <scope>NUCLEOTIDE SEQUENCE [LARGE SCALE GENOMIC DNA]</scope>
    <source>
        <strain evidence="3">cv. Hale</strain>
    </source>
</reference>
<gene>
    <name evidence="2" type="ORF">RCOM_1815200</name>
</gene>
<organism evidence="2 3">
    <name type="scientific">Ricinus communis</name>
    <name type="common">Castor bean</name>
    <dbReference type="NCBI Taxonomy" id="3988"/>
    <lineage>
        <taxon>Eukaryota</taxon>
        <taxon>Viridiplantae</taxon>
        <taxon>Streptophyta</taxon>
        <taxon>Embryophyta</taxon>
        <taxon>Tracheophyta</taxon>
        <taxon>Spermatophyta</taxon>
        <taxon>Magnoliopsida</taxon>
        <taxon>eudicotyledons</taxon>
        <taxon>Gunneridae</taxon>
        <taxon>Pentapetalae</taxon>
        <taxon>rosids</taxon>
        <taxon>fabids</taxon>
        <taxon>Malpighiales</taxon>
        <taxon>Euphorbiaceae</taxon>
        <taxon>Acalyphoideae</taxon>
        <taxon>Acalypheae</taxon>
        <taxon>Ricinus</taxon>
    </lineage>
</organism>